<feature type="transmembrane region" description="Helical" evidence="5">
    <location>
        <begin position="326"/>
        <end position="349"/>
    </location>
</feature>
<comment type="subunit">
    <text evidence="5">NDH-1 is composed of 14 different subunits. Subunits NuoA, H, J, K, L, M, N constitute the membrane sector of the complex.</text>
</comment>
<dbReference type="GO" id="GO:0008137">
    <property type="term" value="F:NADH dehydrogenase (ubiquinone) activity"/>
    <property type="evidence" value="ECO:0007669"/>
    <property type="project" value="InterPro"/>
</dbReference>
<feature type="transmembrane region" description="Helical" evidence="5">
    <location>
        <begin position="370"/>
        <end position="393"/>
    </location>
</feature>
<dbReference type="InterPro" id="IPR001750">
    <property type="entry name" value="ND/Mrp_TM"/>
</dbReference>
<dbReference type="AlphaFoldDB" id="A0A1I7GRJ0"/>
<feature type="transmembrane region" description="Helical" evidence="5">
    <location>
        <begin position="131"/>
        <end position="148"/>
    </location>
</feature>
<dbReference type="NCBIfam" id="TIGR01770">
    <property type="entry name" value="NDH_I_N"/>
    <property type="match status" value="1"/>
</dbReference>
<dbReference type="RefSeq" id="WP_074927696.1">
    <property type="nucleotide sequence ID" value="NZ_FPBL01000003.1"/>
</dbReference>
<feature type="transmembrane region" description="Helical" evidence="5">
    <location>
        <begin position="78"/>
        <end position="96"/>
    </location>
</feature>
<keyword evidence="3 5" id="KW-1133">Transmembrane helix</keyword>
<organism evidence="8 9">
    <name type="scientific">Nitrosomonas eutropha</name>
    <dbReference type="NCBI Taxonomy" id="916"/>
    <lineage>
        <taxon>Bacteria</taxon>
        <taxon>Pseudomonadati</taxon>
        <taxon>Pseudomonadota</taxon>
        <taxon>Betaproteobacteria</taxon>
        <taxon>Nitrosomonadales</taxon>
        <taxon>Nitrosomonadaceae</taxon>
        <taxon>Nitrosomonas</taxon>
    </lineage>
</organism>
<keyword evidence="5" id="KW-0830">Ubiquinone</keyword>
<comment type="catalytic activity">
    <reaction evidence="5">
        <text>a quinone + NADH + 5 H(+)(in) = a quinol + NAD(+) + 4 H(+)(out)</text>
        <dbReference type="Rhea" id="RHEA:57888"/>
        <dbReference type="ChEBI" id="CHEBI:15378"/>
        <dbReference type="ChEBI" id="CHEBI:24646"/>
        <dbReference type="ChEBI" id="CHEBI:57540"/>
        <dbReference type="ChEBI" id="CHEBI:57945"/>
        <dbReference type="ChEBI" id="CHEBI:132124"/>
    </reaction>
</comment>
<keyword evidence="5" id="KW-1003">Cell membrane</keyword>
<evidence type="ECO:0000313" key="9">
    <source>
        <dbReference type="Proteomes" id="UP000183926"/>
    </source>
</evidence>
<accession>A0A1I7GRJ0</accession>
<dbReference type="NCBIfam" id="NF004442">
    <property type="entry name" value="PRK05777.1-5"/>
    <property type="match status" value="1"/>
</dbReference>
<keyword evidence="5" id="KW-1278">Translocase</keyword>
<feature type="transmembrane region" description="Helical" evidence="5">
    <location>
        <begin position="160"/>
        <end position="185"/>
    </location>
</feature>
<protein>
    <recommendedName>
        <fullName evidence="5">NADH-quinone oxidoreductase subunit N</fullName>
        <ecNumber evidence="5">7.1.1.-</ecNumber>
    </recommendedName>
    <alternativeName>
        <fullName evidence="5">NADH dehydrogenase I subunit N</fullName>
    </alternativeName>
    <alternativeName>
        <fullName evidence="5">NDH-1 subunit N</fullName>
    </alternativeName>
</protein>
<comment type="subcellular location">
    <subcellularLocation>
        <location evidence="5">Cell membrane</location>
        <topology evidence="5">Multi-pass membrane protein</topology>
    </subcellularLocation>
    <subcellularLocation>
        <location evidence="1">Endomembrane system</location>
        <topology evidence="1">Multi-pass membrane protein</topology>
    </subcellularLocation>
    <subcellularLocation>
        <location evidence="6">Membrane</location>
        <topology evidence="6">Multi-pass membrane protein</topology>
    </subcellularLocation>
</comment>
<gene>
    <name evidence="5" type="primary">nuoN</name>
    <name evidence="8" type="ORF">SAMN05216339_103126</name>
</gene>
<name>A0A1I7GRJ0_9PROT</name>
<proteinExistence type="inferred from homology"/>
<evidence type="ECO:0000259" key="7">
    <source>
        <dbReference type="Pfam" id="PF00361"/>
    </source>
</evidence>
<dbReference type="Pfam" id="PF00361">
    <property type="entry name" value="Proton_antipo_M"/>
    <property type="match status" value="1"/>
</dbReference>
<feature type="transmembrane region" description="Helical" evidence="5">
    <location>
        <begin position="405"/>
        <end position="425"/>
    </location>
</feature>
<dbReference type="EMBL" id="FPBL01000003">
    <property type="protein sequence ID" value="SFU51057.1"/>
    <property type="molecule type" value="Genomic_DNA"/>
</dbReference>
<comment type="similarity">
    <text evidence="5">Belongs to the complex I subunit 2 family.</text>
</comment>
<dbReference type="GO" id="GO:0050136">
    <property type="term" value="F:NADH dehydrogenase (quinone) (non-electrogenic) activity"/>
    <property type="evidence" value="ECO:0007669"/>
    <property type="project" value="UniProtKB-UniRule"/>
</dbReference>
<dbReference type="Proteomes" id="UP000183926">
    <property type="component" value="Unassembled WGS sequence"/>
</dbReference>
<dbReference type="GO" id="GO:0005886">
    <property type="term" value="C:plasma membrane"/>
    <property type="evidence" value="ECO:0007669"/>
    <property type="project" value="UniProtKB-SubCell"/>
</dbReference>
<keyword evidence="2 5" id="KW-0812">Transmembrane</keyword>
<reference evidence="8 9" key="1">
    <citation type="submission" date="2016-10" db="EMBL/GenBank/DDBJ databases">
        <authorList>
            <person name="de Groot N.N."/>
        </authorList>
    </citation>
    <scope>NUCLEOTIDE SEQUENCE [LARGE SCALE GENOMIC DNA]</scope>
    <source>
        <strain evidence="8 9">Nm24</strain>
    </source>
</reference>
<comment type="function">
    <text evidence="5">NDH-1 shuttles electrons from NADH, via FMN and iron-sulfur (Fe-S) centers, to quinones in the respiratory chain. The immediate electron acceptor for the enzyme in this species is believed to be ubiquinone. Couples the redox reaction to proton translocation (for every two electrons transferred, four hydrogen ions are translocated across the cytoplasmic membrane), and thus conserves the redox energy in a proton gradient.</text>
</comment>
<dbReference type="PANTHER" id="PTHR22773">
    <property type="entry name" value="NADH DEHYDROGENASE"/>
    <property type="match status" value="1"/>
</dbReference>
<sequence length="481" mass="52554">MDFLLPDFTPAYPEIFLLFMICVVMLADLFAGEKNRLLSFYLSLLTLAGCAFITYGIYSTEVRYTFSGMFVGDAMSDTLKLMIYLTVAAVLIYSRAYISLRGLLKGEFFSLTLFATLGMMVMVSASHLITLYLGIELLSLSLYAMVALQRESAVATEAAIKFFVLGALASGFLLYGMSMLYGATGTLHISELTKSIQQGTADHDIFVVGLVFVVAGISFKLSAVPFHMWAPDVYEGAPTAITLFIGSAPKLAAFGFVMRLLVEGLGELATDWQGMLVLLSVASMAVGNFVAIAQLNIKRMLAYSTISHVGFVLLGFIAIGENGYSSAMFYVIAYVLMTLGAFGIIMLLSREGFEADKISDFKGLNQRSPWLAFMMLLIMFSMAGVPPMIGFYAKLAVFQAVLEAGYVWLVVVAVVLALIGAFYYLRIIKFMYFDAPEDTRPILFKPDVRILISTNGLAIVLLGIFPQALMGLSLSAIQHSM</sequence>
<dbReference type="GO" id="GO:0042773">
    <property type="term" value="P:ATP synthesis coupled electron transport"/>
    <property type="evidence" value="ECO:0007669"/>
    <property type="project" value="InterPro"/>
</dbReference>
<feature type="transmembrane region" description="Helical" evidence="5">
    <location>
        <begin position="12"/>
        <end position="31"/>
    </location>
</feature>
<evidence type="ECO:0000313" key="8">
    <source>
        <dbReference type="EMBL" id="SFU51057.1"/>
    </source>
</evidence>
<dbReference type="HAMAP" id="MF_00445">
    <property type="entry name" value="NDH1_NuoN_1"/>
    <property type="match status" value="1"/>
</dbReference>
<evidence type="ECO:0000256" key="2">
    <source>
        <dbReference type="ARBA" id="ARBA00022692"/>
    </source>
</evidence>
<feature type="transmembrane region" description="Helical" evidence="5">
    <location>
        <begin position="300"/>
        <end position="320"/>
    </location>
</feature>
<dbReference type="InterPro" id="IPR010096">
    <property type="entry name" value="NADH-Q_OxRdtase_suN/2"/>
</dbReference>
<evidence type="ECO:0000256" key="3">
    <source>
        <dbReference type="ARBA" id="ARBA00022989"/>
    </source>
</evidence>
<feature type="transmembrane region" description="Helical" evidence="5">
    <location>
        <begin position="38"/>
        <end position="58"/>
    </location>
</feature>
<feature type="transmembrane region" description="Helical" evidence="5">
    <location>
        <begin position="241"/>
        <end position="262"/>
    </location>
</feature>
<dbReference type="GO" id="GO:0048038">
    <property type="term" value="F:quinone binding"/>
    <property type="evidence" value="ECO:0007669"/>
    <property type="project" value="UniProtKB-KW"/>
</dbReference>
<evidence type="ECO:0000256" key="6">
    <source>
        <dbReference type="RuleBase" id="RU000320"/>
    </source>
</evidence>
<feature type="domain" description="NADH:quinone oxidoreductase/Mrp antiporter transmembrane" evidence="7">
    <location>
        <begin position="125"/>
        <end position="419"/>
    </location>
</feature>
<feature type="transmembrane region" description="Helical" evidence="5">
    <location>
        <begin position="108"/>
        <end position="125"/>
    </location>
</feature>
<keyword evidence="5" id="KW-0520">NAD</keyword>
<dbReference type="PRINTS" id="PR01434">
    <property type="entry name" value="NADHDHGNASE5"/>
</dbReference>
<keyword evidence="5" id="KW-0874">Quinone</keyword>
<evidence type="ECO:0000256" key="5">
    <source>
        <dbReference type="HAMAP-Rule" id="MF_00445"/>
    </source>
</evidence>
<dbReference type="EC" id="7.1.1.-" evidence="5"/>
<keyword evidence="5" id="KW-0813">Transport</keyword>
<evidence type="ECO:0000256" key="4">
    <source>
        <dbReference type="ARBA" id="ARBA00023136"/>
    </source>
</evidence>
<keyword evidence="4 5" id="KW-0472">Membrane</keyword>
<feature type="transmembrane region" description="Helical" evidence="5">
    <location>
        <begin position="205"/>
        <end position="229"/>
    </location>
</feature>
<feature type="transmembrane region" description="Helical" evidence="5">
    <location>
        <begin position="450"/>
        <end position="477"/>
    </location>
</feature>
<dbReference type="OrthoDB" id="9768329at2"/>
<feature type="transmembrane region" description="Helical" evidence="5">
    <location>
        <begin position="274"/>
        <end position="293"/>
    </location>
</feature>
<evidence type="ECO:0000256" key="1">
    <source>
        <dbReference type="ARBA" id="ARBA00004127"/>
    </source>
</evidence>
<dbReference type="GO" id="GO:0012505">
    <property type="term" value="C:endomembrane system"/>
    <property type="evidence" value="ECO:0007669"/>
    <property type="project" value="UniProtKB-SubCell"/>
</dbReference>